<gene>
    <name evidence="3" type="ORF">ACFQZU_14815</name>
</gene>
<comment type="caution">
    <text evidence="3">The sequence shown here is derived from an EMBL/GenBank/DDBJ whole genome shotgun (WGS) entry which is preliminary data.</text>
</comment>
<evidence type="ECO:0000313" key="3">
    <source>
        <dbReference type="EMBL" id="MFD0802581.1"/>
    </source>
</evidence>
<evidence type="ECO:0000256" key="1">
    <source>
        <dbReference type="SAM" id="MobiDB-lite"/>
    </source>
</evidence>
<evidence type="ECO:0000256" key="2">
    <source>
        <dbReference type="SAM" id="Phobius"/>
    </source>
</evidence>
<evidence type="ECO:0000313" key="4">
    <source>
        <dbReference type="Proteomes" id="UP001596956"/>
    </source>
</evidence>
<keyword evidence="2" id="KW-0472">Membrane</keyword>
<protein>
    <submittedName>
        <fullName evidence="3">Uncharacterized protein</fullName>
    </submittedName>
</protein>
<reference evidence="4" key="1">
    <citation type="journal article" date="2019" name="Int. J. Syst. Evol. Microbiol.">
        <title>The Global Catalogue of Microorganisms (GCM) 10K type strain sequencing project: providing services to taxonomists for standard genome sequencing and annotation.</title>
        <authorList>
            <consortium name="The Broad Institute Genomics Platform"/>
            <consortium name="The Broad Institute Genome Sequencing Center for Infectious Disease"/>
            <person name="Wu L."/>
            <person name="Ma J."/>
        </authorList>
    </citation>
    <scope>NUCLEOTIDE SEQUENCE [LARGE SCALE GENOMIC DNA]</scope>
    <source>
        <strain evidence="4">CCUG 63369</strain>
    </source>
</reference>
<feature type="transmembrane region" description="Helical" evidence="2">
    <location>
        <begin position="27"/>
        <end position="47"/>
    </location>
</feature>
<dbReference type="Proteomes" id="UP001596956">
    <property type="component" value="Unassembled WGS sequence"/>
</dbReference>
<name>A0ABW3BIB2_9ACTN</name>
<keyword evidence="2" id="KW-0812">Transmembrane</keyword>
<accession>A0ABW3BIB2</accession>
<keyword evidence="4" id="KW-1185">Reference proteome</keyword>
<feature type="region of interest" description="Disordered" evidence="1">
    <location>
        <begin position="64"/>
        <end position="118"/>
    </location>
</feature>
<sequence length="118" mass="11677">MFILSLAILVAALAVIAFGVVLAETTLVYIALALGGIGAVLLVAEAVRSREYLRQDSVSEAAVTGAGQMRARTGGLGKASVPAQPPPGTPASPAAAQESRAPEGAEETGSHPAQSAAA</sequence>
<feature type="non-terminal residue" evidence="3">
    <location>
        <position position="118"/>
    </location>
</feature>
<organism evidence="3 4">
    <name type="scientific">Streptomonospora algeriensis</name>
    <dbReference type="NCBI Taxonomy" id="995084"/>
    <lineage>
        <taxon>Bacteria</taxon>
        <taxon>Bacillati</taxon>
        <taxon>Actinomycetota</taxon>
        <taxon>Actinomycetes</taxon>
        <taxon>Streptosporangiales</taxon>
        <taxon>Nocardiopsidaceae</taxon>
        <taxon>Streptomonospora</taxon>
    </lineage>
</organism>
<proteinExistence type="predicted"/>
<dbReference type="EMBL" id="JBHTHR010000520">
    <property type="protein sequence ID" value="MFD0802581.1"/>
    <property type="molecule type" value="Genomic_DNA"/>
</dbReference>
<keyword evidence="2" id="KW-1133">Transmembrane helix</keyword>